<keyword evidence="18" id="KW-0862">Zinc</keyword>
<dbReference type="HAMAP" id="MF_01395">
    <property type="entry name" value="AcetylCoA_CT_beta"/>
    <property type="match status" value="1"/>
</dbReference>
<evidence type="ECO:0000256" key="8">
    <source>
        <dbReference type="ARBA" id="ARBA00022679"/>
    </source>
</evidence>
<dbReference type="GO" id="GO:0003989">
    <property type="term" value="F:acetyl-CoA carboxylase activity"/>
    <property type="evidence" value="ECO:0007669"/>
    <property type="project" value="InterPro"/>
</dbReference>
<evidence type="ECO:0000256" key="2">
    <source>
        <dbReference type="ARBA" id="ARBA00004956"/>
    </source>
</evidence>
<organism evidence="22 23">
    <name type="scientific">Nonomuraea pusilla</name>
    <dbReference type="NCBI Taxonomy" id="46177"/>
    <lineage>
        <taxon>Bacteria</taxon>
        <taxon>Bacillati</taxon>
        <taxon>Actinomycetota</taxon>
        <taxon>Actinomycetes</taxon>
        <taxon>Streptosporangiales</taxon>
        <taxon>Streptosporangiaceae</taxon>
        <taxon>Nonomuraea</taxon>
    </lineage>
</organism>
<keyword evidence="23" id="KW-1185">Reference proteome</keyword>
<dbReference type="NCBIfam" id="NF004344">
    <property type="entry name" value="PRK05724.1"/>
    <property type="match status" value="1"/>
</dbReference>
<dbReference type="RefSeq" id="WP_091104255.1">
    <property type="nucleotide sequence ID" value="NZ_FOBF01000019.1"/>
</dbReference>
<dbReference type="NCBIfam" id="TIGR00513">
    <property type="entry name" value="accA"/>
    <property type="match status" value="1"/>
</dbReference>
<keyword evidence="6 17" id="KW-0963">Cytoplasm</keyword>
<keyword evidence="10 18" id="KW-0863">Zinc-finger</keyword>
<evidence type="ECO:0000256" key="13">
    <source>
        <dbReference type="ARBA" id="ARBA00023098"/>
    </source>
</evidence>
<feature type="binding site" evidence="18">
    <location>
        <position position="13"/>
    </location>
    <ligand>
        <name>Zn(2+)</name>
        <dbReference type="ChEBI" id="CHEBI:29105"/>
    </ligand>
</feature>
<accession>A0A1H8CEY3</accession>
<reference evidence="22 23" key="1">
    <citation type="submission" date="2016-10" db="EMBL/GenBank/DDBJ databases">
        <authorList>
            <person name="de Groot N.N."/>
        </authorList>
    </citation>
    <scope>NUCLEOTIDE SEQUENCE [LARGE SCALE GENOMIC DNA]</scope>
    <source>
        <strain evidence="22 23">DSM 43357</strain>
    </source>
</reference>
<keyword evidence="7 17" id="KW-0444">Lipid biosynthesis</keyword>
<evidence type="ECO:0000259" key="20">
    <source>
        <dbReference type="PROSITE" id="PS50980"/>
    </source>
</evidence>
<evidence type="ECO:0000256" key="15">
    <source>
        <dbReference type="ARBA" id="ARBA00025280"/>
    </source>
</evidence>
<dbReference type="InterPro" id="IPR029045">
    <property type="entry name" value="ClpP/crotonase-like_dom_sf"/>
</dbReference>
<evidence type="ECO:0000256" key="11">
    <source>
        <dbReference type="ARBA" id="ARBA00022832"/>
    </source>
</evidence>
<comment type="subunit">
    <text evidence="5">Acetyl-CoA carboxylase is a heterotetramer composed of biotin carboxyl carrier protein (AccB), biotin carboxylase (AccC) and two subunits of ACCase subunit beta/alpha.</text>
</comment>
<comment type="similarity">
    <text evidence="4">In the N-terminal section; belongs to the AccD/PCCB family.</text>
</comment>
<dbReference type="Pfam" id="PF03255">
    <property type="entry name" value="ACCA"/>
    <property type="match status" value="1"/>
</dbReference>
<feature type="binding site" evidence="18">
    <location>
        <position position="32"/>
    </location>
    <ligand>
        <name>Zn(2+)</name>
        <dbReference type="ChEBI" id="CHEBI:29105"/>
    </ligand>
</feature>
<keyword evidence="8 17" id="KW-0808">Transferase</keyword>
<dbReference type="EC" id="2.1.3.15" evidence="17"/>
<comment type="similarity">
    <text evidence="18">Belongs to the AccD/PCCB family.</text>
</comment>
<evidence type="ECO:0000256" key="6">
    <source>
        <dbReference type="ARBA" id="ARBA00022490"/>
    </source>
</evidence>
<evidence type="ECO:0000256" key="1">
    <source>
        <dbReference type="ARBA" id="ARBA00004496"/>
    </source>
</evidence>
<comment type="similarity">
    <text evidence="3">In the C-terminal section; belongs to the AccA family.</text>
</comment>
<keyword evidence="18" id="KW-0479">Metal-binding</keyword>
<gene>
    <name evidence="17" type="primary">accA</name>
    <name evidence="18" type="synonym">accD</name>
    <name evidence="22" type="ORF">SAMN05660976_06351</name>
</gene>
<feature type="domain" description="CoA carboxyltransferase C-terminal" evidence="21">
    <location>
        <begin position="276"/>
        <end position="527"/>
    </location>
</feature>
<evidence type="ECO:0000256" key="7">
    <source>
        <dbReference type="ARBA" id="ARBA00022516"/>
    </source>
</evidence>
<evidence type="ECO:0000256" key="4">
    <source>
        <dbReference type="ARBA" id="ARBA00010284"/>
    </source>
</evidence>
<dbReference type="HAMAP" id="MF_00823">
    <property type="entry name" value="AcetylCoA_CT_alpha"/>
    <property type="match status" value="1"/>
</dbReference>
<dbReference type="NCBIfam" id="NF041504">
    <property type="entry name" value="AccA_sub"/>
    <property type="match status" value="1"/>
</dbReference>
<dbReference type="InterPro" id="IPR001095">
    <property type="entry name" value="Acetyl_CoA_COase_a_su"/>
</dbReference>
<evidence type="ECO:0000313" key="23">
    <source>
        <dbReference type="Proteomes" id="UP000198953"/>
    </source>
</evidence>
<evidence type="ECO:0000256" key="12">
    <source>
        <dbReference type="ARBA" id="ARBA00022840"/>
    </source>
</evidence>
<comment type="catalytic activity">
    <reaction evidence="16 17">
        <text>N(6)-carboxybiotinyl-L-lysyl-[protein] + acetyl-CoA = N(6)-biotinyl-L-lysyl-[protein] + malonyl-CoA</text>
        <dbReference type="Rhea" id="RHEA:54728"/>
        <dbReference type="Rhea" id="RHEA-COMP:10505"/>
        <dbReference type="Rhea" id="RHEA-COMP:10506"/>
        <dbReference type="ChEBI" id="CHEBI:57288"/>
        <dbReference type="ChEBI" id="CHEBI:57384"/>
        <dbReference type="ChEBI" id="CHEBI:83144"/>
        <dbReference type="ChEBI" id="CHEBI:83145"/>
        <dbReference type="EC" id="2.1.3.15"/>
    </reaction>
</comment>
<keyword evidence="9 17" id="KW-0547">Nucleotide-binding</keyword>
<comment type="function">
    <text evidence="15 18">Component of the acetyl coenzyme A carboxylase (ACC) complex. Biotin carboxylase (BC) catalyzes the carboxylation of biotin on its carrier protein (BCCP) and then the CO(2) group is transferred by the transcarboxylase to acetyl-CoA to form malonyl-CoA.</text>
</comment>
<dbReference type="GO" id="GO:0016743">
    <property type="term" value="F:carboxyl- or carbamoyltransferase activity"/>
    <property type="evidence" value="ECO:0007669"/>
    <property type="project" value="UniProtKB-UniRule"/>
</dbReference>
<evidence type="ECO:0000313" key="22">
    <source>
        <dbReference type="EMBL" id="SEM92657.1"/>
    </source>
</evidence>
<dbReference type="UniPathway" id="UPA00655">
    <property type="reaction ID" value="UER00711"/>
</dbReference>
<dbReference type="GO" id="GO:0009317">
    <property type="term" value="C:acetyl-CoA carboxylase complex"/>
    <property type="evidence" value="ECO:0007669"/>
    <property type="project" value="InterPro"/>
</dbReference>
<comment type="subunit">
    <text evidence="17">Acetyl-CoA carboxylase is a heterohexamer composed of biotin carboxyl carrier protein (AccB), biotin carboxylase (AccC) and two subunits each of ACCase subunit alpha (AccA) and ACCase subunit beta (AccD).</text>
</comment>
<dbReference type="PROSITE" id="PS50989">
    <property type="entry name" value="COA_CT_CTER"/>
    <property type="match status" value="1"/>
</dbReference>
<protein>
    <recommendedName>
        <fullName evidence="17 18">Multifunctional fusion protein</fullName>
    </recommendedName>
    <domain>
        <recommendedName>
            <fullName evidence="17">Acetyl-coenzyme A carboxylase carboxyl transferase subunit alpha</fullName>
            <shortName evidence="17">ACCase subunit alpha</shortName>
            <shortName evidence="17">Acetyl-CoA carboxylase carboxyltransferase subunit alpha</shortName>
            <ecNumber evidence="17">2.1.3.15</ecNumber>
        </recommendedName>
    </domain>
    <domain>
        <recommendedName>
            <fullName evidence="18">Acetyl-coenzyme A carboxylase carboxyl transferase subunit beta</fullName>
            <shortName evidence="18">ACCase subunit beta</shortName>
            <shortName evidence="18">Acetyl-CoA carboxylase carboxyltransferase subunit beta</shortName>
        </recommendedName>
    </domain>
</protein>
<evidence type="ECO:0000256" key="17">
    <source>
        <dbReference type="HAMAP-Rule" id="MF_00823"/>
    </source>
</evidence>
<dbReference type="GO" id="GO:2001295">
    <property type="term" value="P:malonyl-CoA biosynthetic process"/>
    <property type="evidence" value="ECO:0007669"/>
    <property type="project" value="UniProtKB-UniRule"/>
</dbReference>
<comment type="cofactor">
    <cofactor evidence="18">
        <name>Zn(2+)</name>
        <dbReference type="ChEBI" id="CHEBI:29105"/>
    </cofactor>
    <text evidence="18">Binds 1 zinc ion per subunit.</text>
</comment>
<dbReference type="GO" id="GO:0005524">
    <property type="term" value="F:ATP binding"/>
    <property type="evidence" value="ECO:0007669"/>
    <property type="project" value="UniProtKB-KW"/>
</dbReference>
<feature type="binding site" evidence="18">
    <location>
        <position position="16"/>
    </location>
    <ligand>
        <name>Zn(2+)</name>
        <dbReference type="ChEBI" id="CHEBI:29105"/>
    </ligand>
</feature>
<feature type="domain" description="CoA carboxyltransferase N-terminal" evidence="20">
    <location>
        <begin position="9"/>
        <end position="277"/>
    </location>
</feature>
<evidence type="ECO:0000256" key="9">
    <source>
        <dbReference type="ARBA" id="ARBA00022741"/>
    </source>
</evidence>
<dbReference type="GO" id="GO:0008270">
    <property type="term" value="F:zinc ion binding"/>
    <property type="evidence" value="ECO:0007669"/>
    <property type="project" value="UniProtKB-UniRule"/>
</dbReference>
<dbReference type="SUPFAM" id="SSF52096">
    <property type="entry name" value="ClpP/crotonase"/>
    <property type="match status" value="2"/>
</dbReference>
<comment type="function">
    <text evidence="17">Component of the acetyl coenzyme A carboxylase (ACC) complex. First, biotin carboxylase catalyzes the carboxylation of biotin on its carrier protein (BCCP) and then the CO(2) group is transferred by the carboxyltransferase to acetyl-CoA to form malonyl-CoA.</text>
</comment>
<dbReference type="PROSITE" id="PS50980">
    <property type="entry name" value="COA_CT_NTER"/>
    <property type="match status" value="1"/>
</dbReference>
<keyword evidence="11 17" id="KW-0276">Fatty acid metabolism</keyword>
<dbReference type="InterPro" id="IPR011762">
    <property type="entry name" value="COA_CT_N"/>
</dbReference>
<feature type="zinc finger region" description="C4-type" evidence="18">
    <location>
        <begin position="13"/>
        <end position="35"/>
    </location>
</feature>
<evidence type="ECO:0000256" key="19">
    <source>
        <dbReference type="SAM" id="MobiDB-lite"/>
    </source>
</evidence>
<dbReference type="Proteomes" id="UP000198953">
    <property type="component" value="Unassembled WGS sequence"/>
</dbReference>
<feature type="region of interest" description="Disordered" evidence="19">
    <location>
        <begin position="269"/>
        <end position="289"/>
    </location>
</feature>
<dbReference type="OrthoDB" id="9772975at2"/>
<evidence type="ECO:0000256" key="5">
    <source>
        <dbReference type="ARBA" id="ARBA00011664"/>
    </source>
</evidence>
<sequence>MALAKDDGNWELCQECTALVYRPRLLRSRRVCPECGHHQRLTAEERIDTVTDPGSFVPAPQVSGGDPLGFADSRPYPERLAEARGRTGLRDAILYGTATIGGRRAVVAAMDFGFLGGSMGSAVGETVTRACETALRERIPLVLAITSGGARMQEGALSLMQMAKTAQAMRVLREAGLLSVCVLTDPTFGGVTASFATLGDVLIAERGARIGFAGPRVIAAATREELPRGFQTAEYLSERGLLDRVEARDGLRPLLARLLAVTSVVETAEVTAGESPGEEPQQASAQEEPTPYATLRLARDTRRPTALDYIWQICTDFVELHGDRLEGDDPAVVGGPALLDGRPVMIVAHQKGHTTDELVTRNFGLAHPEGYRKAQRLMRLAGRLGLPVVTLVDTQGAAPGIRAEDRGQSWAIAECLAATSELPVPVVSVLIGEGGSGGALALAVANQVLMLRHAVYSVISPESCSTILFGDPSHGPRMAAALRITAPDLLALGVVDGIVPEPPGGAQADPAAAAGHLKAAVRQALRELAGLSGDELRKHRYERFRVLGMIADD</sequence>
<dbReference type="InterPro" id="IPR011763">
    <property type="entry name" value="COA_CT_C"/>
</dbReference>
<comment type="pathway">
    <text evidence="2 17">Lipid metabolism; malonyl-CoA biosynthesis; malonyl-CoA from acetyl-CoA: step 1/1.</text>
</comment>
<evidence type="ECO:0000259" key="21">
    <source>
        <dbReference type="PROSITE" id="PS50989"/>
    </source>
</evidence>
<feature type="binding site" evidence="18">
    <location>
        <position position="35"/>
    </location>
    <ligand>
        <name>Zn(2+)</name>
        <dbReference type="ChEBI" id="CHEBI:29105"/>
    </ligand>
</feature>
<dbReference type="GO" id="GO:0006633">
    <property type="term" value="P:fatty acid biosynthetic process"/>
    <property type="evidence" value="ECO:0007669"/>
    <property type="project" value="UniProtKB-KW"/>
</dbReference>
<name>A0A1H8CEY3_9ACTN</name>
<proteinExistence type="inferred from homology"/>
<evidence type="ECO:0000256" key="18">
    <source>
        <dbReference type="HAMAP-Rule" id="MF_01395"/>
    </source>
</evidence>
<keyword evidence="13 17" id="KW-0443">Lipid metabolism</keyword>
<evidence type="ECO:0000256" key="3">
    <source>
        <dbReference type="ARBA" id="ARBA00006276"/>
    </source>
</evidence>
<dbReference type="STRING" id="46177.SAMN05660976_06351"/>
<dbReference type="PRINTS" id="PR01070">
    <property type="entry name" value="ACCCTRFRASEB"/>
</dbReference>
<comment type="similarity">
    <text evidence="17">Belongs to the AccA family.</text>
</comment>
<comment type="subcellular location">
    <subcellularLocation>
        <location evidence="1 17">Cytoplasm</location>
    </subcellularLocation>
</comment>
<evidence type="ECO:0000256" key="10">
    <source>
        <dbReference type="ARBA" id="ARBA00022771"/>
    </source>
</evidence>
<keyword evidence="12 17" id="KW-0067">ATP-binding</keyword>
<dbReference type="EMBL" id="FOBF01000019">
    <property type="protein sequence ID" value="SEM92657.1"/>
    <property type="molecule type" value="Genomic_DNA"/>
</dbReference>
<dbReference type="PANTHER" id="PTHR42853">
    <property type="entry name" value="ACETYL-COENZYME A CARBOXYLASE CARBOXYL TRANSFERASE SUBUNIT ALPHA"/>
    <property type="match status" value="1"/>
</dbReference>
<evidence type="ECO:0000256" key="14">
    <source>
        <dbReference type="ARBA" id="ARBA00023160"/>
    </source>
</evidence>
<dbReference type="Gene3D" id="3.90.226.10">
    <property type="entry name" value="2-enoyl-CoA Hydratase, Chain A, domain 1"/>
    <property type="match status" value="2"/>
</dbReference>
<evidence type="ECO:0000256" key="16">
    <source>
        <dbReference type="ARBA" id="ARBA00049152"/>
    </source>
</evidence>
<dbReference type="PANTHER" id="PTHR42853:SF3">
    <property type="entry name" value="ACETYL-COENZYME A CARBOXYLASE CARBOXYL TRANSFERASE SUBUNIT ALPHA, CHLOROPLASTIC"/>
    <property type="match status" value="1"/>
</dbReference>
<dbReference type="InterPro" id="IPR000438">
    <property type="entry name" value="Acetyl_CoA_COase_Trfase_b_su"/>
</dbReference>
<dbReference type="AlphaFoldDB" id="A0A1H8CEY3"/>
<keyword evidence="14 17" id="KW-0275">Fatty acid biosynthesis</keyword>